<feature type="compositionally biased region" description="Basic and acidic residues" evidence="1">
    <location>
        <begin position="80"/>
        <end position="118"/>
    </location>
</feature>
<dbReference type="RefSeq" id="XP_040709612.1">
    <property type="nucleotide sequence ID" value="XM_040858984.1"/>
</dbReference>
<evidence type="ECO:0000313" key="3">
    <source>
        <dbReference type="Proteomes" id="UP000193689"/>
    </source>
</evidence>
<dbReference type="GeneID" id="63775196"/>
<feature type="compositionally biased region" description="Basic residues" evidence="1">
    <location>
        <begin position="1"/>
        <end position="15"/>
    </location>
</feature>
<dbReference type="InParanoid" id="A0A1Y2D9W5"/>
<gene>
    <name evidence="2" type="ORF">BCR38DRAFT_414915</name>
</gene>
<evidence type="ECO:0000256" key="1">
    <source>
        <dbReference type="SAM" id="MobiDB-lite"/>
    </source>
</evidence>
<name>A0A1Y2D9W5_9PEZI</name>
<proteinExistence type="predicted"/>
<feature type="region of interest" description="Disordered" evidence="1">
    <location>
        <begin position="1"/>
        <end position="154"/>
    </location>
</feature>
<reference evidence="2 3" key="1">
    <citation type="submission" date="2016-07" db="EMBL/GenBank/DDBJ databases">
        <title>Pervasive Adenine N6-methylation of Active Genes in Fungi.</title>
        <authorList>
            <consortium name="DOE Joint Genome Institute"/>
            <person name="Mondo S.J."/>
            <person name="Dannebaum R.O."/>
            <person name="Kuo R.C."/>
            <person name="Labutti K."/>
            <person name="Haridas S."/>
            <person name="Kuo A."/>
            <person name="Salamov A."/>
            <person name="Ahrendt S.R."/>
            <person name="Lipzen A."/>
            <person name="Sullivan W."/>
            <person name="Andreopoulos W.B."/>
            <person name="Clum A."/>
            <person name="Lindquist E."/>
            <person name="Daum C."/>
            <person name="Ramamoorthy G.K."/>
            <person name="Gryganskyi A."/>
            <person name="Culley D."/>
            <person name="Magnuson J.K."/>
            <person name="James T.Y."/>
            <person name="O'Malley M.A."/>
            <person name="Stajich J.E."/>
            <person name="Spatafora J.W."/>
            <person name="Visel A."/>
            <person name="Grigoriev I.V."/>
        </authorList>
    </citation>
    <scope>NUCLEOTIDE SEQUENCE [LARGE SCALE GENOMIC DNA]</scope>
    <source>
        <strain evidence="2 3">CBS 129021</strain>
    </source>
</reference>
<comment type="caution">
    <text evidence="2">The sequence shown here is derived from an EMBL/GenBank/DDBJ whole genome shotgun (WGS) entry which is preliminary data.</text>
</comment>
<dbReference type="Proteomes" id="UP000193689">
    <property type="component" value="Unassembled WGS sequence"/>
</dbReference>
<sequence>MRWRRPSREHSHKPGRTANAASQVDRARPLANSRYQVTSSVKLLKPLSNSPASSMAQYNRAPGQPESCCAGNSKASSLAHGEEDTQVRRKPASDLRKNRRRREEQDRESRGTREKEIGEQWSDSKIFSRRPELPPRSPTTLSRKALAQSGTKQA</sequence>
<dbReference type="EMBL" id="MCFJ01000027">
    <property type="protein sequence ID" value="ORY55465.1"/>
    <property type="molecule type" value="Genomic_DNA"/>
</dbReference>
<organism evidence="2 3">
    <name type="scientific">Pseudomassariella vexata</name>
    <dbReference type="NCBI Taxonomy" id="1141098"/>
    <lineage>
        <taxon>Eukaryota</taxon>
        <taxon>Fungi</taxon>
        <taxon>Dikarya</taxon>
        <taxon>Ascomycota</taxon>
        <taxon>Pezizomycotina</taxon>
        <taxon>Sordariomycetes</taxon>
        <taxon>Xylariomycetidae</taxon>
        <taxon>Amphisphaeriales</taxon>
        <taxon>Pseudomassariaceae</taxon>
        <taxon>Pseudomassariella</taxon>
    </lineage>
</organism>
<keyword evidence="3" id="KW-1185">Reference proteome</keyword>
<feature type="compositionally biased region" description="Polar residues" evidence="1">
    <location>
        <begin position="138"/>
        <end position="154"/>
    </location>
</feature>
<evidence type="ECO:0000313" key="2">
    <source>
        <dbReference type="EMBL" id="ORY55465.1"/>
    </source>
</evidence>
<dbReference type="AlphaFoldDB" id="A0A1Y2D9W5"/>
<feature type="compositionally biased region" description="Polar residues" evidence="1">
    <location>
        <begin position="33"/>
        <end position="57"/>
    </location>
</feature>
<protein>
    <submittedName>
        <fullName evidence="2">Uncharacterized protein</fullName>
    </submittedName>
</protein>
<accession>A0A1Y2D9W5</accession>